<dbReference type="SMART" id="SM00089">
    <property type="entry name" value="PKD"/>
    <property type="match status" value="1"/>
</dbReference>
<dbReference type="InterPro" id="IPR011041">
    <property type="entry name" value="Quinoprot_gluc/sorb_DH_b-prop"/>
</dbReference>
<proteinExistence type="predicted"/>
<dbReference type="InterPro" id="IPR000601">
    <property type="entry name" value="PKD_dom"/>
</dbReference>
<dbReference type="SUPFAM" id="SSF49299">
    <property type="entry name" value="PKD domain"/>
    <property type="match status" value="1"/>
</dbReference>
<accession>A0A5M6CTB8</accession>
<dbReference type="PANTHER" id="PTHR19328:SF13">
    <property type="entry name" value="HIPL1 PROTEIN"/>
    <property type="match status" value="1"/>
</dbReference>
<feature type="non-terminal residue" evidence="2">
    <location>
        <position position="498"/>
    </location>
</feature>
<dbReference type="Pfam" id="PF18911">
    <property type="entry name" value="PKD_4"/>
    <property type="match status" value="1"/>
</dbReference>
<organism evidence="2 3">
    <name type="scientific">Adhaeribacter rhizoryzae</name>
    <dbReference type="NCBI Taxonomy" id="2607907"/>
    <lineage>
        <taxon>Bacteria</taxon>
        <taxon>Pseudomonadati</taxon>
        <taxon>Bacteroidota</taxon>
        <taxon>Cytophagia</taxon>
        <taxon>Cytophagales</taxon>
        <taxon>Hymenobacteraceae</taxon>
        <taxon>Adhaeribacter</taxon>
    </lineage>
</organism>
<dbReference type="InterPro" id="IPR013783">
    <property type="entry name" value="Ig-like_fold"/>
</dbReference>
<dbReference type="InterPro" id="IPR035986">
    <property type="entry name" value="PKD_dom_sf"/>
</dbReference>
<dbReference type="AlphaFoldDB" id="A0A5M6CTB8"/>
<reference evidence="2 3" key="1">
    <citation type="submission" date="2019-09" db="EMBL/GenBank/DDBJ databases">
        <title>Genome sequence and assembly of Adhaeribacter sp.</title>
        <authorList>
            <person name="Chhetri G."/>
        </authorList>
    </citation>
    <scope>NUCLEOTIDE SEQUENCE [LARGE SCALE GENOMIC DNA]</scope>
    <source>
        <strain evidence="2 3">DK36</strain>
    </source>
</reference>
<dbReference type="PROSITE" id="PS50093">
    <property type="entry name" value="PKD"/>
    <property type="match status" value="1"/>
</dbReference>
<keyword evidence="3" id="KW-1185">Reference proteome</keyword>
<dbReference type="SUPFAM" id="SSF50952">
    <property type="entry name" value="Soluble quinoprotein glucose dehydrogenase"/>
    <property type="match status" value="1"/>
</dbReference>
<evidence type="ECO:0000259" key="1">
    <source>
        <dbReference type="PROSITE" id="PS50093"/>
    </source>
</evidence>
<dbReference type="InterPro" id="IPR011042">
    <property type="entry name" value="6-blade_b-propeller_TolB-like"/>
</dbReference>
<evidence type="ECO:0000313" key="3">
    <source>
        <dbReference type="Proteomes" id="UP000323426"/>
    </source>
</evidence>
<protein>
    <submittedName>
        <fullName evidence="2">PKD domain-containing protein</fullName>
    </submittedName>
</protein>
<dbReference type="EMBL" id="VWSF01000052">
    <property type="protein sequence ID" value="KAA5538497.1"/>
    <property type="molecule type" value="Genomic_DNA"/>
</dbReference>
<evidence type="ECO:0000313" key="2">
    <source>
        <dbReference type="EMBL" id="KAA5538497.1"/>
    </source>
</evidence>
<dbReference type="Gene3D" id="2.120.10.30">
    <property type="entry name" value="TolB, C-terminal domain"/>
    <property type="match status" value="1"/>
</dbReference>
<comment type="caution">
    <text evidence="2">The sequence shown here is derived from an EMBL/GenBank/DDBJ whole genome shotgun (WGS) entry which is preliminary data.</text>
</comment>
<dbReference type="Gene3D" id="2.60.40.10">
    <property type="entry name" value="Immunoglobulins"/>
    <property type="match status" value="2"/>
</dbReference>
<name>A0A5M6CTB8_9BACT</name>
<dbReference type="CDD" id="cd00146">
    <property type="entry name" value="PKD"/>
    <property type="match status" value="1"/>
</dbReference>
<gene>
    <name evidence="2" type="ORF">F0145_26005</name>
</gene>
<feature type="non-terminal residue" evidence="2">
    <location>
        <position position="1"/>
    </location>
</feature>
<dbReference type="InterPro" id="IPR022409">
    <property type="entry name" value="PKD/Chitinase_dom"/>
</dbReference>
<dbReference type="Proteomes" id="UP000323426">
    <property type="component" value="Unassembled WGS sequence"/>
</dbReference>
<dbReference type="RefSeq" id="WP_150093618.1">
    <property type="nucleotide sequence ID" value="NZ_VWSF01000052.1"/>
</dbReference>
<feature type="domain" description="PKD" evidence="1">
    <location>
        <begin position="281"/>
        <end position="347"/>
    </location>
</feature>
<sequence>NGIASNPFYETTNPGSIRSKVWALGLRNPFRMSLKPNSGSFIPSDGKPGNLYVGDVGYGTWEEVDVIDKAGLNLGWPLYEGLTPHDGFWNKKTYNKFAPNPLYGTNGCTQQYFYFQDLITQATHSGNASFTHPCNNTQTIPSTVKTYLHNRPIIDWKHDQTITRTATFSGETATVTNLGAAGSPATGTMFSGSSVTGGVFYPHSDFPPEYQNAFFFGDYGSGWIRSLTVDSDNIPTAINGLIGNNAIVVGMATHPTEPGLYYIAYPYQVRKITYNKTNQPPVAIASADKTYGPSPLNIQFTGSASHDPDGQPLTCRWDFGDGTSSTLPNPMHSFTTATNTPTQRTVTLTVTDSQGSFHQTSLIISVNNTPPQVDITSPLDNTYYPMTGQTTYNLRATVTDSEHSNSQLSYKWQTTLHHASHEHPEPADTSPETTAVISPLGCGAETYYYSITLTVTDAAGLATTKVVKLYPQCSAPPSVSISSPAANASYTAPANLTI</sequence>
<dbReference type="PANTHER" id="PTHR19328">
    <property type="entry name" value="HEDGEHOG-INTERACTING PROTEIN"/>
    <property type="match status" value="1"/>
</dbReference>